<dbReference type="InterPro" id="IPR027417">
    <property type="entry name" value="P-loop_NTPase"/>
</dbReference>
<evidence type="ECO:0000313" key="7">
    <source>
        <dbReference type="EMBL" id="MFD2275712.1"/>
    </source>
</evidence>
<evidence type="ECO:0000256" key="5">
    <source>
        <dbReference type="ARBA" id="ARBA00022970"/>
    </source>
</evidence>
<comment type="similarity">
    <text evidence="1">Belongs to the ABC transporter superfamily.</text>
</comment>
<dbReference type="EMBL" id="JBHUJC010000012">
    <property type="protein sequence ID" value="MFD2275712.1"/>
    <property type="molecule type" value="Genomic_DNA"/>
</dbReference>
<keyword evidence="2" id="KW-0813">Transport</keyword>
<dbReference type="InterPro" id="IPR052156">
    <property type="entry name" value="BCAA_Transport_ATP-bd_LivF"/>
</dbReference>
<dbReference type="SUPFAM" id="SSF52540">
    <property type="entry name" value="P-loop containing nucleoside triphosphate hydrolases"/>
    <property type="match status" value="1"/>
</dbReference>
<dbReference type="GO" id="GO:0005524">
    <property type="term" value="F:ATP binding"/>
    <property type="evidence" value="ECO:0007669"/>
    <property type="project" value="UniProtKB-KW"/>
</dbReference>
<evidence type="ECO:0000256" key="1">
    <source>
        <dbReference type="ARBA" id="ARBA00005417"/>
    </source>
</evidence>
<keyword evidence="3" id="KW-0547">Nucleotide-binding</keyword>
<accession>A0ABW5DZF3</accession>
<dbReference type="PANTHER" id="PTHR43820:SF5">
    <property type="entry name" value="HIGH-AFFINITY BRANCHED-CHAIN AMINO ACID TRANSPORT ATP-BINDING PROTEIN"/>
    <property type="match status" value="1"/>
</dbReference>
<keyword evidence="4 7" id="KW-0067">ATP-binding</keyword>
<dbReference type="Pfam" id="PF00005">
    <property type="entry name" value="ABC_tran"/>
    <property type="match status" value="1"/>
</dbReference>
<dbReference type="PROSITE" id="PS50893">
    <property type="entry name" value="ABC_TRANSPORTER_2"/>
    <property type="match status" value="1"/>
</dbReference>
<dbReference type="SMART" id="SM00382">
    <property type="entry name" value="AAA"/>
    <property type="match status" value="1"/>
</dbReference>
<dbReference type="Proteomes" id="UP001597297">
    <property type="component" value="Unassembled WGS sequence"/>
</dbReference>
<reference evidence="8" key="1">
    <citation type="journal article" date="2019" name="Int. J. Syst. Evol. Microbiol.">
        <title>The Global Catalogue of Microorganisms (GCM) 10K type strain sequencing project: providing services to taxonomists for standard genome sequencing and annotation.</title>
        <authorList>
            <consortium name="The Broad Institute Genomics Platform"/>
            <consortium name="The Broad Institute Genome Sequencing Center for Infectious Disease"/>
            <person name="Wu L."/>
            <person name="Ma J."/>
        </authorList>
    </citation>
    <scope>NUCLEOTIDE SEQUENCE [LARGE SCALE GENOMIC DNA]</scope>
    <source>
        <strain evidence="8">JCM 16545</strain>
    </source>
</reference>
<organism evidence="7 8">
    <name type="scientific">Rubritalea spongiae</name>
    <dbReference type="NCBI Taxonomy" id="430797"/>
    <lineage>
        <taxon>Bacteria</taxon>
        <taxon>Pseudomonadati</taxon>
        <taxon>Verrucomicrobiota</taxon>
        <taxon>Verrucomicrobiia</taxon>
        <taxon>Verrucomicrobiales</taxon>
        <taxon>Rubritaleaceae</taxon>
        <taxon>Rubritalea</taxon>
    </lineage>
</organism>
<feature type="domain" description="ABC transporter" evidence="6">
    <location>
        <begin position="9"/>
        <end position="238"/>
    </location>
</feature>
<dbReference type="InterPro" id="IPR017780">
    <property type="entry name" value="ABC_transptr_urea_ATP-bd_UrtE"/>
</dbReference>
<keyword evidence="5" id="KW-0029">Amino-acid transport</keyword>
<dbReference type="PANTHER" id="PTHR43820">
    <property type="entry name" value="HIGH-AFFINITY BRANCHED-CHAIN AMINO ACID TRANSPORT ATP-BINDING PROTEIN LIVF"/>
    <property type="match status" value="1"/>
</dbReference>
<evidence type="ECO:0000256" key="4">
    <source>
        <dbReference type="ARBA" id="ARBA00022840"/>
    </source>
</evidence>
<evidence type="ECO:0000313" key="8">
    <source>
        <dbReference type="Proteomes" id="UP001597297"/>
    </source>
</evidence>
<name>A0ABW5DZF3_9BACT</name>
<dbReference type="InterPro" id="IPR003593">
    <property type="entry name" value="AAA+_ATPase"/>
</dbReference>
<evidence type="ECO:0000256" key="3">
    <source>
        <dbReference type="ARBA" id="ARBA00022741"/>
    </source>
</evidence>
<gene>
    <name evidence="7" type="primary">urtE</name>
    <name evidence="7" type="ORF">ACFSQZ_04450</name>
</gene>
<comment type="caution">
    <text evidence="7">The sequence shown here is derived from an EMBL/GenBank/DDBJ whole genome shotgun (WGS) entry which is preliminary data.</text>
</comment>
<dbReference type="RefSeq" id="WP_377094244.1">
    <property type="nucleotide sequence ID" value="NZ_JBHSJM010000001.1"/>
</dbReference>
<dbReference type="InterPro" id="IPR003439">
    <property type="entry name" value="ABC_transporter-like_ATP-bd"/>
</dbReference>
<proteinExistence type="inferred from homology"/>
<dbReference type="NCBIfam" id="TIGR03410">
    <property type="entry name" value="urea_trans_UrtE"/>
    <property type="match status" value="1"/>
</dbReference>
<evidence type="ECO:0000259" key="6">
    <source>
        <dbReference type="PROSITE" id="PS50893"/>
    </source>
</evidence>
<sequence length="238" mass="26216">MGNTEEIKLELKDINVFYDGSRILRDVGMQLPENSVLSLLGRNGVGKTTTLKTIMGIAPSSSGVIAFDGAEIQSTSIEKRARAGIGYVPQGRDIFPNLTVWENLKISLSVHGKDAWEKLDEVFTLFPVLKDMKSRKGGVLSGGQQQQLAIGRALLTNPKVLLLDEPTEGIQPSIIDQIEDAITYIKKNHNISILLVEQYLDFAKACSDYFCIMERGSIVQSGEISKLTDEVIAKYLEV</sequence>
<keyword evidence="8" id="KW-1185">Reference proteome</keyword>
<dbReference type="Gene3D" id="3.40.50.300">
    <property type="entry name" value="P-loop containing nucleotide triphosphate hydrolases"/>
    <property type="match status" value="1"/>
</dbReference>
<protein>
    <submittedName>
        <fullName evidence="7">Urea ABC transporter ATP-binding subunit UrtE</fullName>
    </submittedName>
</protein>
<evidence type="ECO:0000256" key="2">
    <source>
        <dbReference type="ARBA" id="ARBA00022448"/>
    </source>
</evidence>
<dbReference type="CDD" id="cd03224">
    <property type="entry name" value="ABC_TM1139_LivF_branched"/>
    <property type="match status" value="1"/>
</dbReference>